<dbReference type="EMBL" id="HBEL01029820">
    <property type="protein sequence ID" value="CAD8417742.1"/>
    <property type="molecule type" value="Transcribed_RNA"/>
</dbReference>
<accession>A0A6T8L644</accession>
<sequence>MGAFSPRNTKVWSYVDKEGCLKEEEGGNSHELGPEWIERAQSPIVNYSIMVSVDRRVERVIRYFHEKEIAFWGHIGYIKQVTFEILTRPHLAFPSTLYILVP</sequence>
<dbReference type="EMBL" id="HBEL01029821">
    <property type="protein sequence ID" value="CAD8417743.1"/>
    <property type="molecule type" value="Transcribed_RNA"/>
</dbReference>
<protein>
    <submittedName>
        <fullName evidence="1">Uncharacterized protein</fullName>
    </submittedName>
</protein>
<dbReference type="AlphaFoldDB" id="A0A6T8L644"/>
<proteinExistence type="predicted"/>
<evidence type="ECO:0000313" key="2">
    <source>
        <dbReference type="EMBL" id="CAD8417743.1"/>
    </source>
</evidence>
<organism evidence="1">
    <name type="scientific">Proboscia inermis</name>
    <dbReference type="NCBI Taxonomy" id="420281"/>
    <lineage>
        <taxon>Eukaryota</taxon>
        <taxon>Sar</taxon>
        <taxon>Stramenopiles</taxon>
        <taxon>Ochrophyta</taxon>
        <taxon>Bacillariophyta</taxon>
        <taxon>Coscinodiscophyceae</taxon>
        <taxon>Rhizosoleniophycidae</taxon>
        <taxon>Rhizosoleniales</taxon>
        <taxon>Rhizosoleniaceae</taxon>
        <taxon>Proboscia</taxon>
    </lineage>
</organism>
<gene>
    <name evidence="1" type="ORF">PINE0816_LOCUS13877</name>
    <name evidence="2" type="ORF">PINE0816_LOCUS13878</name>
</gene>
<name>A0A6T8L644_9STRA</name>
<evidence type="ECO:0000313" key="1">
    <source>
        <dbReference type="EMBL" id="CAD8417742.1"/>
    </source>
</evidence>
<reference evidence="1" key="1">
    <citation type="submission" date="2021-01" db="EMBL/GenBank/DDBJ databases">
        <authorList>
            <person name="Corre E."/>
            <person name="Pelletier E."/>
            <person name="Niang G."/>
            <person name="Scheremetjew M."/>
            <person name="Finn R."/>
            <person name="Kale V."/>
            <person name="Holt S."/>
            <person name="Cochrane G."/>
            <person name="Meng A."/>
            <person name="Brown T."/>
            <person name="Cohen L."/>
        </authorList>
    </citation>
    <scope>NUCLEOTIDE SEQUENCE</scope>
    <source>
        <strain evidence="1">CCAP1064/1</strain>
    </source>
</reference>